<evidence type="ECO:0000259" key="3">
    <source>
        <dbReference type="SMART" id="SM00903"/>
    </source>
</evidence>
<dbReference type="Pfam" id="PF01613">
    <property type="entry name" value="Flavin_Reduct"/>
    <property type="match status" value="1"/>
</dbReference>
<dbReference type="Proteomes" id="UP001185737">
    <property type="component" value="Unassembled WGS sequence"/>
</dbReference>
<protein>
    <submittedName>
        <fullName evidence="4">Flavin reductase family protein</fullName>
        <ecNumber evidence="4">1.-.-.-</ecNumber>
    </submittedName>
</protein>
<keyword evidence="5" id="KW-1185">Reference proteome</keyword>
<comment type="similarity">
    <text evidence="1">Belongs to the non-flavoprotein flavin reductase family.</text>
</comment>
<dbReference type="InterPro" id="IPR002563">
    <property type="entry name" value="Flavin_Rdtase-like_dom"/>
</dbReference>
<dbReference type="InterPro" id="IPR012349">
    <property type="entry name" value="Split_barrel_FMN-bd"/>
</dbReference>
<evidence type="ECO:0000313" key="5">
    <source>
        <dbReference type="Proteomes" id="UP001185737"/>
    </source>
</evidence>
<accession>A0ABU4CLM3</accession>
<dbReference type="GO" id="GO:0016491">
    <property type="term" value="F:oxidoreductase activity"/>
    <property type="evidence" value="ECO:0007669"/>
    <property type="project" value="UniProtKB-KW"/>
</dbReference>
<keyword evidence="2 4" id="KW-0560">Oxidoreductase</keyword>
<reference evidence="4 5" key="1">
    <citation type="submission" date="2023-10" db="EMBL/GenBank/DDBJ databases">
        <title>Development of a sustainable strategy for remediation of hydrocarbon-contaminated territories based on the waste exchange concept.</title>
        <authorList>
            <person name="Krivoruchko A."/>
        </authorList>
    </citation>
    <scope>NUCLEOTIDE SEQUENCE [LARGE SCALE GENOMIC DNA]</scope>
    <source>
        <strain evidence="4 5">IEGM 60</strain>
    </source>
</reference>
<gene>
    <name evidence="4" type="ORF">R3Q59_28640</name>
</gene>
<dbReference type="PANTHER" id="PTHR30466:SF1">
    <property type="entry name" value="FMN REDUCTASE (NADH) RUTF"/>
    <property type="match status" value="1"/>
</dbReference>
<dbReference type="SMART" id="SM00903">
    <property type="entry name" value="Flavin_Reduct"/>
    <property type="match status" value="1"/>
</dbReference>
<evidence type="ECO:0000313" key="4">
    <source>
        <dbReference type="EMBL" id="MDV6284466.1"/>
    </source>
</evidence>
<name>A0ABU4CLM3_RHOJO</name>
<dbReference type="PANTHER" id="PTHR30466">
    <property type="entry name" value="FLAVIN REDUCTASE"/>
    <property type="match status" value="1"/>
</dbReference>
<dbReference type="RefSeq" id="WP_317570313.1">
    <property type="nucleotide sequence ID" value="NZ_JAWLKA010000019.1"/>
</dbReference>
<dbReference type="SUPFAM" id="SSF50475">
    <property type="entry name" value="FMN-binding split barrel"/>
    <property type="match status" value="1"/>
</dbReference>
<dbReference type="EMBL" id="JAWLKA010000019">
    <property type="protein sequence ID" value="MDV6284466.1"/>
    <property type="molecule type" value="Genomic_DNA"/>
</dbReference>
<sequence>MDARTLRDIFGQFASGVTVITCRNADGEPHGATVTAFTSISLEPALCQVTLTRKSKACGFLSDAPFAVNILGADQVDTAMHFAGRPQVPGPVWADGPTAPLLCGAATTLSCTPWAQYDGGDHIIFIGEIVDVTTSNDDPLLFYRSKFHNLGSSSTGSAWNGSMDDPHSGWFDATTSFTPLHLMAGQPA</sequence>
<dbReference type="InterPro" id="IPR050268">
    <property type="entry name" value="NADH-dep_flavin_reductase"/>
</dbReference>
<dbReference type="Gene3D" id="2.30.110.10">
    <property type="entry name" value="Electron Transport, Fmn-binding Protein, Chain A"/>
    <property type="match status" value="1"/>
</dbReference>
<proteinExistence type="inferred from homology"/>
<dbReference type="EC" id="1.-.-.-" evidence="4"/>
<comment type="caution">
    <text evidence="4">The sequence shown here is derived from an EMBL/GenBank/DDBJ whole genome shotgun (WGS) entry which is preliminary data.</text>
</comment>
<feature type="domain" description="Flavin reductase like" evidence="3">
    <location>
        <begin position="10"/>
        <end position="149"/>
    </location>
</feature>
<organism evidence="4 5">
    <name type="scientific">Rhodococcus jostii</name>
    <dbReference type="NCBI Taxonomy" id="132919"/>
    <lineage>
        <taxon>Bacteria</taxon>
        <taxon>Bacillati</taxon>
        <taxon>Actinomycetota</taxon>
        <taxon>Actinomycetes</taxon>
        <taxon>Mycobacteriales</taxon>
        <taxon>Nocardiaceae</taxon>
        <taxon>Rhodococcus</taxon>
    </lineage>
</organism>
<evidence type="ECO:0000256" key="2">
    <source>
        <dbReference type="ARBA" id="ARBA00023002"/>
    </source>
</evidence>
<evidence type="ECO:0000256" key="1">
    <source>
        <dbReference type="ARBA" id="ARBA00008898"/>
    </source>
</evidence>